<comment type="caution">
    <text evidence="1">The sequence shown here is derived from an EMBL/GenBank/DDBJ whole genome shotgun (WGS) entry which is preliminary data.</text>
</comment>
<dbReference type="AlphaFoldDB" id="X1JP89"/>
<sequence>MDYNWNCNPRFRFHNLVVLKSELAQLRAIKELTTSDLKIREEEKMNV</sequence>
<accession>X1JP89</accession>
<evidence type="ECO:0000313" key="1">
    <source>
        <dbReference type="EMBL" id="GAH95882.1"/>
    </source>
</evidence>
<protein>
    <submittedName>
        <fullName evidence="1">Uncharacterized protein</fullName>
    </submittedName>
</protein>
<proteinExistence type="predicted"/>
<organism evidence="1">
    <name type="scientific">marine sediment metagenome</name>
    <dbReference type="NCBI Taxonomy" id="412755"/>
    <lineage>
        <taxon>unclassified sequences</taxon>
        <taxon>metagenomes</taxon>
        <taxon>ecological metagenomes</taxon>
    </lineage>
</organism>
<gene>
    <name evidence="1" type="ORF">S03H2_69249</name>
</gene>
<reference evidence="1" key="1">
    <citation type="journal article" date="2014" name="Front. Microbiol.">
        <title>High frequency of phylogenetically diverse reductive dehalogenase-homologous genes in deep subseafloor sedimentary metagenomes.</title>
        <authorList>
            <person name="Kawai M."/>
            <person name="Futagami T."/>
            <person name="Toyoda A."/>
            <person name="Takaki Y."/>
            <person name="Nishi S."/>
            <person name="Hori S."/>
            <person name="Arai W."/>
            <person name="Tsubouchi T."/>
            <person name="Morono Y."/>
            <person name="Uchiyama I."/>
            <person name="Ito T."/>
            <person name="Fujiyama A."/>
            <person name="Inagaki F."/>
            <person name="Takami H."/>
        </authorList>
    </citation>
    <scope>NUCLEOTIDE SEQUENCE</scope>
    <source>
        <strain evidence="1">Expedition CK06-06</strain>
    </source>
</reference>
<name>X1JP89_9ZZZZ</name>
<dbReference type="EMBL" id="BARU01045710">
    <property type="protein sequence ID" value="GAH95882.1"/>
    <property type="molecule type" value="Genomic_DNA"/>
</dbReference>